<evidence type="ECO:0000259" key="4">
    <source>
        <dbReference type="PROSITE" id="PS01124"/>
    </source>
</evidence>
<evidence type="ECO:0000313" key="6">
    <source>
        <dbReference type="Proteomes" id="UP000285123"/>
    </source>
</evidence>
<organism evidence="5 6">
    <name type="scientific">Salinisphaera orenii YIM 95161</name>
    <dbReference type="NCBI Taxonomy" id="1051139"/>
    <lineage>
        <taxon>Bacteria</taxon>
        <taxon>Pseudomonadati</taxon>
        <taxon>Pseudomonadota</taxon>
        <taxon>Gammaproteobacteria</taxon>
        <taxon>Salinisphaerales</taxon>
        <taxon>Salinisphaeraceae</taxon>
        <taxon>Salinisphaera</taxon>
    </lineage>
</organism>
<evidence type="ECO:0000256" key="1">
    <source>
        <dbReference type="ARBA" id="ARBA00023015"/>
    </source>
</evidence>
<dbReference type="AlphaFoldDB" id="A0A423Q3X5"/>
<dbReference type="Gene3D" id="1.10.10.60">
    <property type="entry name" value="Homeodomain-like"/>
    <property type="match status" value="2"/>
</dbReference>
<dbReference type="EMBL" id="AYKF01000062">
    <property type="protein sequence ID" value="ROO33642.1"/>
    <property type="molecule type" value="Genomic_DNA"/>
</dbReference>
<dbReference type="GO" id="GO:0003700">
    <property type="term" value="F:DNA-binding transcription factor activity"/>
    <property type="evidence" value="ECO:0007669"/>
    <property type="project" value="InterPro"/>
</dbReference>
<keyword evidence="1" id="KW-0805">Transcription regulation</keyword>
<dbReference type="OrthoDB" id="9809338at2"/>
<gene>
    <name evidence="5" type="ORF">SAHL_03795</name>
</gene>
<dbReference type="PRINTS" id="PR00032">
    <property type="entry name" value="HTHARAC"/>
</dbReference>
<evidence type="ECO:0000256" key="2">
    <source>
        <dbReference type="ARBA" id="ARBA00023125"/>
    </source>
</evidence>
<dbReference type="InterPro" id="IPR020449">
    <property type="entry name" value="Tscrpt_reg_AraC-type_HTH"/>
</dbReference>
<evidence type="ECO:0000256" key="3">
    <source>
        <dbReference type="ARBA" id="ARBA00023163"/>
    </source>
</evidence>
<feature type="domain" description="HTH araC/xylS-type" evidence="4">
    <location>
        <begin position="199"/>
        <end position="297"/>
    </location>
</feature>
<evidence type="ECO:0000313" key="5">
    <source>
        <dbReference type="EMBL" id="ROO33642.1"/>
    </source>
</evidence>
<dbReference type="PROSITE" id="PS00041">
    <property type="entry name" value="HTH_ARAC_FAMILY_1"/>
    <property type="match status" value="1"/>
</dbReference>
<keyword evidence="2" id="KW-0238">DNA-binding</keyword>
<sequence length="304" mass="33412">MDRLRILSGRGLVAWPWGDNALDTGDAELPACDAFRLEDERSYAPPPVVTHAEWPRMHVSLIVNDGFTTSYRAGLASRRFNIGRGSIFIYPAGFELATIRPIGGFRMLLVEVGGPLVHPLTQGRDSPTTADVEPLHNVRDPGLARLILALAHDLRHRRPAGRLHSEHLSLALASYVMGRYGIRHAADSVSSTLSGRQRARVREFIQANLACGISILELAAVAGLSPRHFTRLFRATFGASPHQYVRELRLDRARALLSDGSAAICDVALAAGFGSQSYFTDLFRRATGVTPRQYRLQNGSKPDR</sequence>
<accession>A0A423Q3X5</accession>
<dbReference type="PROSITE" id="PS01124">
    <property type="entry name" value="HTH_ARAC_FAMILY_2"/>
    <property type="match status" value="1"/>
</dbReference>
<protein>
    <submittedName>
        <fullName evidence="5">AraC family transcriptional regulator</fullName>
    </submittedName>
</protein>
<proteinExistence type="predicted"/>
<dbReference type="InterPro" id="IPR009057">
    <property type="entry name" value="Homeodomain-like_sf"/>
</dbReference>
<dbReference type="RefSeq" id="WP_123590063.1">
    <property type="nucleotide sequence ID" value="NZ_AYKF01000062.1"/>
</dbReference>
<name>A0A423Q3X5_9GAMM</name>
<dbReference type="PANTHER" id="PTHR46796">
    <property type="entry name" value="HTH-TYPE TRANSCRIPTIONAL ACTIVATOR RHAS-RELATED"/>
    <property type="match status" value="1"/>
</dbReference>
<dbReference type="SUPFAM" id="SSF46689">
    <property type="entry name" value="Homeodomain-like"/>
    <property type="match status" value="2"/>
</dbReference>
<keyword evidence="3" id="KW-0804">Transcription</keyword>
<reference evidence="5 6" key="1">
    <citation type="submission" date="2013-10" db="EMBL/GenBank/DDBJ databases">
        <title>Salinisphaera halophila YIM 95161 Genome Sequencing.</title>
        <authorList>
            <person name="Lai Q."/>
            <person name="Li C."/>
            <person name="Shao Z."/>
        </authorList>
    </citation>
    <scope>NUCLEOTIDE SEQUENCE [LARGE SCALE GENOMIC DNA]</scope>
    <source>
        <strain evidence="5 6">YIM 95161</strain>
    </source>
</reference>
<comment type="caution">
    <text evidence="5">The sequence shown here is derived from an EMBL/GenBank/DDBJ whole genome shotgun (WGS) entry which is preliminary data.</text>
</comment>
<dbReference type="GO" id="GO:0043565">
    <property type="term" value="F:sequence-specific DNA binding"/>
    <property type="evidence" value="ECO:0007669"/>
    <property type="project" value="InterPro"/>
</dbReference>
<dbReference type="Pfam" id="PF12833">
    <property type="entry name" value="HTH_18"/>
    <property type="match status" value="1"/>
</dbReference>
<dbReference type="Proteomes" id="UP000285123">
    <property type="component" value="Unassembled WGS sequence"/>
</dbReference>
<dbReference type="InterPro" id="IPR018060">
    <property type="entry name" value="HTH_AraC"/>
</dbReference>
<dbReference type="InterPro" id="IPR018062">
    <property type="entry name" value="HTH_AraC-typ_CS"/>
</dbReference>
<dbReference type="SMART" id="SM00342">
    <property type="entry name" value="HTH_ARAC"/>
    <property type="match status" value="1"/>
</dbReference>
<dbReference type="PANTHER" id="PTHR46796:SF6">
    <property type="entry name" value="ARAC SUBFAMILY"/>
    <property type="match status" value="1"/>
</dbReference>
<dbReference type="InterPro" id="IPR050204">
    <property type="entry name" value="AraC_XylS_family_regulators"/>
</dbReference>